<evidence type="ECO:0000256" key="1">
    <source>
        <dbReference type="SAM" id="MobiDB-lite"/>
    </source>
</evidence>
<evidence type="ECO:0000313" key="4">
    <source>
        <dbReference type="Proteomes" id="UP001206895"/>
    </source>
</evidence>
<dbReference type="RefSeq" id="WP_253661059.1">
    <property type="nucleotide sequence ID" value="NZ_BAAAJQ010000001.1"/>
</dbReference>
<keyword evidence="2" id="KW-0732">Signal</keyword>
<sequence>MTRWRRSAVVMAGAIATVLGTMAVPAQAAPAGDLSDQTAVAATQKATSDAGQPTGTGVSSDGVSVPASGPARVVVTSPSGAEATVTAQRSDGSRVVDGAAVADAGNAKIVSQAVSPGVAQHAITIGATPGASSYAFDVGGDPDQRLMLRPDGGVALRASQGGVDVTLGSVAKPWAVAADGGSVDTRFDVSGSTITQVVEPTAATRFPVVADPRITFGRSVQIALTGGEANAVRRAAAAVLGVGVKIGCTSAARAAVAAVGGPVGAAASAVLSLGCKYGEAALVSKLFDTARAHGPYEDLQCYASELLAAIGGKLAPVATENCSA</sequence>
<gene>
    <name evidence="3" type="ORF">LX13_001852</name>
</gene>
<proteinExistence type="predicted"/>
<accession>A0ABT1HCR2</accession>
<evidence type="ECO:0000256" key="2">
    <source>
        <dbReference type="SAM" id="SignalP"/>
    </source>
</evidence>
<name>A0ABT1HCR2_9NOCA</name>
<dbReference type="Proteomes" id="UP001206895">
    <property type="component" value="Unassembled WGS sequence"/>
</dbReference>
<comment type="caution">
    <text evidence="3">The sequence shown here is derived from an EMBL/GenBank/DDBJ whole genome shotgun (WGS) entry which is preliminary data.</text>
</comment>
<evidence type="ECO:0000313" key="3">
    <source>
        <dbReference type="EMBL" id="MCP2176033.1"/>
    </source>
</evidence>
<feature type="compositionally biased region" description="Polar residues" evidence="1">
    <location>
        <begin position="40"/>
        <end position="62"/>
    </location>
</feature>
<reference evidence="3 4" key="1">
    <citation type="submission" date="2022-06" db="EMBL/GenBank/DDBJ databases">
        <title>Genomic Encyclopedia of Archaeal and Bacterial Type Strains, Phase II (KMG-II): from individual species to whole genera.</title>
        <authorList>
            <person name="Goeker M."/>
        </authorList>
    </citation>
    <scope>NUCLEOTIDE SEQUENCE [LARGE SCALE GENOMIC DNA]</scope>
    <source>
        <strain evidence="3 4">DSM 44693</strain>
    </source>
</reference>
<dbReference type="EMBL" id="JAMTCJ010000002">
    <property type="protein sequence ID" value="MCP2176033.1"/>
    <property type="molecule type" value="Genomic_DNA"/>
</dbReference>
<feature type="chain" id="PRO_5047489957" evidence="2">
    <location>
        <begin position="29"/>
        <end position="324"/>
    </location>
</feature>
<feature type="region of interest" description="Disordered" evidence="1">
    <location>
        <begin position="40"/>
        <end position="71"/>
    </location>
</feature>
<feature type="signal peptide" evidence="2">
    <location>
        <begin position="1"/>
        <end position="28"/>
    </location>
</feature>
<protein>
    <submittedName>
        <fullName evidence="3">Uncharacterized protein</fullName>
    </submittedName>
</protein>
<organism evidence="3 4">
    <name type="scientific">Williamsia maris</name>
    <dbReference type="NCBI Taxonomy" id="72806"/>
    <lineage>
        <taxon>Bacteria</taxon>
        <taxon>Bacillati</taxon>
        <taxon>Actinomycetota</taxon>
        <taxon>Actinomycetes</taxon>
        <taxon>Mycobacteriales</taxon>
        <taxon>Nocardiaceae</taxon>
        <taxon>Williamsia</taxon>
    </lineage>
</organism>
<keyword evidence="4" id="KW-1185">Reference proteome</keyword>